<dbReference type="Proteomes" id="UP001592531">
    <property type="component" value="Unassembled WGS sequence"/>
</dbReference>
<feature type="region of interest" description="Disordered" evidence="1">
    <location>
        <begin position="125"/>
        <end position="154"/>
    </location>
</feature>
<gene>
    <name evidence="3" type="ORF">ACEZDE_32915</name>
</gene>
<evidence type="ECO:0000256" key="1">
    <source>
        <dbReference type="SAM" id="MobiDB-lite"/>
    </source>
</evidence>
<accession>A0ABV6W6L9</accession>
<evidence type="ECO:0000313" key="4">
    <source>
        <dbReference type="Proteomes" id="UP001592531"/>
    </source>
</evidence>
<dbReference type="InterPro" id="IPR000415">
    <property type="entry name" value="Nitroreductase-like"/>
</dbReference>
<feature type="compositionally biased region" description="Basic and acidic residues" evidence="1">
    <location>
        <begin position="125"/>
        <end position="135"/>
    </location>
</feature>
<comment type="caution">
    <text evidence="3">The sequence shown here is derived from an EMBL/GenBank/DDBJ whole genome shotgun (WGS) entry which is preliminary data.</text>
</comment>
<evidence type="ECO:0000313" key="3">
    <source>
        <dbReference type="EMBL" id="MFC1421408.1"/>
    </source>
</evidence>
<name>A0ABV6W6L9_9ACTN</name>
<reference evidence="3 4" key="1">
    <citation type="submission" date="2024-09" db="EMBL/GenBank/DDBJ databases">
        <authorList>
            <person name="Lee S.D."/>
        </authorList>
    </citation>
    <scope>NUCLEOTIDE SEQUENCE [LARGE SCALE GENOMIC DNA]</scope>
    <source>
        <strain evidence="3 4">N8-3</strain>
    </source>
</reference>
<dbReference type="NCBIfam" id="TIGR03605">
    <property type="entry name" value="antibiot_sagB"/>
    <property type="match status" value="1"/>
</dbReference>
<dbReference type="PANTHER" id="PTHR43745:SF2">
    <property type="entry name" value="NITROREDUCTASE MJ1384-RELATED"/>
    <property type="match status" value="1"/>
</dbReference>
<dbReference type="CDD" id="cd02142">
    <property type="entry name" value="McbC_SagB-like_oxidoreductase"/>
    <property type="match status" value="1"/>
</dbReference>
<dbReference type="Pfam" id="PF00881">
    <property type="entry name" value="Nitroreductase"/>
    <property type="match status" value="1"/>
</dbReference>
<keyword evidence="4" id="KW-1185">Reference proteome</keyword>
<dbReference type="InterPro" id="IPR020051">
    <property type="entry name" value="SagB-type_dehydrogenase"/>
</dbReference>
<evidence type="ECO:0000259" key="2">
    <source>
        <dbReference type="Pfam" id="PF00881"/>
    </source>
</evidence>
<proteinExistence type="predicted"/>
<dbReference type="SUPFAM" id="SSF55469">
    <property type="entry name" value="FMN-dependent nitroreductase-like"/>
    <property type="match status" value="1"/>
</dbReference>
<sequence length="385" mass="42734">MNRLRVSQLCVFLWRDGRMICDDPLRHRQFALNTEAGSLLRHFAHWARPEEVAARCQADPKLIEDLVTAKVLVEEGSTEHDREQQLGPWAGWGTAATYYHLASRTHAADRFATADEDNRWLKDHLETRPQPDPFKHYPPGARLALPTGDDTPLASTDLEQTLRSRRTTRSLDPHQPMTASQLATLLRWTAGPLHQVPGQGLHPAMLKASPSGGSRHAVEVYPVVLNVEGVAPGIYHYHCGEHALDPVRPGPPDLDELVHWCGGQSYVRNSGVLFLYTAVLERTAWKYRMGRVYRSLYTELGHISQTAYLVGTALGLGAYFTAATRDEPVEQALGLDWSQEVLLGLNGFGLPTAAERARQQAMLTGGPADFSFLGDAWDGRQPVTV</sequence>
<dbReference type="RefSeq" id="WP_380544577.1">
    <property type="nucleotide sequence ID" value="NZ_JBHFAB010000040.1"/>
</dbReference>
<organism evidence="3 4">
    <name type="scientific">Streptacidiphilus cavernicola</name>
    <dbReference type="NCBI Taxonomy" id="3342716"/>
    <lineage>
        <taxon>Bacteria</taxon>
        <taxon>Bacillati</taxon>
        <taxon>Actinomycetota</taxon>
        <taxon>Actinomycetes</taxon>
        <taxon>Kitasatosporales</taxon>
        <taxon>Streptomycetaceae</taxon>
        <taxon>Streptacidiphilus</taxon>
    </lineage>
</organism>
<dbReference type="PANTHER" id="PTHR43745">
    <property type="entry name" value="NITROREDUCTASE MJ1384-RELATED"/>
    <property type="match status" value="1"/>
</dbReference>
<dbReference type="InterPro" id="IPR052544">
    <property type="entry name" value="Bacteriocin_Proc_Enz"/>
</dbReference>
<protein>
    <submittedName>
        <fullName evidence="3">SagB/ThcOx family dehydrogenase</fullName>
    </submittedName>
</protein>
<dbReference type="InterPro" id="IPR029479">
    <property type="entry name" value="Nitroreductase"/>
</dbReference>
<dbReference type="Gene3D" id="3.40.109.10">
    <property type="entry name" value="NADH Oxidase"/>
    <property type="match status" value="1"/>
</dbReference>
<dbReference type="EMBL" id="JBHFAB010000040">
    <property type="protein sequence ID" value="MFC1421408.1"/>
    <property type="molecule type" value="Genomic_DNA"/>
</dbReference>
<feature type="domain" description="Nitroreductase" evidence="2">
    <location>
        <begin position="162"/>
        <end position="349"/>
    </location>
</feature>